<sequence>MASWRARCKYQWPCFLHRIPDLGATPFSAGLLAGTTKLRKIMHLLVAPVCLPANMHSSPPFTHPFPLKENRI</sequence>
<dbReference type="AlphaFoldDB" id="A0A811Z372"/>
<dbReference type="EMBL" id="CAJHUB010000754">
    <property type="protein sequence ID" value="CAD7682732.1"/>
    <property type="molecule type" value="Genomic_DNA"/>
</dbReference>
<gene>
    <name evidence="1" type="ORF">NYPRO_LOCUS15524</name>
</gene>
<organism evidence="1 2">
    <name type="scientific">Nyctereutes procyonoides</name>
    <name type="common">Raccoon dog</name>
    <name type="synonym">Canis procyonoides</name>
    <dbReference type="NCBI Taxonomy" id="34880"/>
    <lineage>
        <taxon>Eukaryota</taxon>
        <taxon>Metazoa</taxon>
        <taxon>Chordata</taxon>
        <taxon>Craniata</taxon>
        <taxon>Vertebrata</taxon>
        <taxon>Euteleostomi</taxon>
        <taxon>Mammalia</taxon>
        <taxon>Eutheria</taxon>
        <taxon>Laurasiatheria</taxon>
        <taxon>Carnivora</taxon>
        <taxon>Caniformia</taxon>
        <taxon>Canidae</taxon>
        <taxon>Nyctereutes</taxon>
    </lineage>
</organism>
<evidence type="ECO:0000313" key="2">
    <source>
        <dbReference type="Proteomes" id="UP000645828"/>
    </source>
</evidence>
<reference evidence="1" key="1">
    <citation type="submission" date="2020-12" db="EMBL/GenBank/DDBJ databases">
        <authorList>
            <consortium name="Molecular Ecology Group"/>
        </authorList>
    </citation>
    <scope>NUCLEOTIDE SEQUENCE</scope>
    <source>
        <strain evidence="1">TBG_1078</strain>
    </source>
</reference>
<evidence type="ECO:0000313" key="1">
    <source>
        <dbReference type="EMBL" id="CAD7682732.1"/>
    </source>
</evidence>
<comment type="caution">
    <text evidence="1">The sequence shown here is derived from an EMBL/GenBank/DDBJ whole genome shotgun (WGS) entry which is preliminary data.</text>
</comment>
<keyword evidence="2" id="KW-1185">Reference proteome</keyword>
<dbReference type="Proteomes" id="UP000645828">
    <property type="component" value="Unassembled WGS sequence"/>
</dbReference>
<name>A0A811Z372_NYCPR</name>
<accession>A0A811Z372</accession>
<protein>
    <submittedName>
        <fullName evidence="1">(raccoon dog) hypothetical protein</fullName>
    </submittedName>
</protein>
<proteinExistence type="predicted"/>